<feature type="binding site" evidence="9">
    <location>
        <position position="73"/>
    </location>
    <ligand>
        <name>substrate</name>
    </ligand>
</feature>
<dbReference type="RefSeq" id="WP_037994855.1">
    <property type="nucleotide sequence ID" value="NZ_CP036487.1"/>
</dbReference>
<evidence type="ECO:0000256" key="8">
    <source>
        <dbReference type="ARBA" id="ARBA00029346"/>
    </source>
</evidence>
<comment type="caution">
    <text evidence="11">The sequence shown here is derived from an EMBL/GenBank/DDBJ whole genome shotgun (WGS) entry which is preliminary data.</text>
</comment>
<protein>
    <recommendedName>
        <fullName evidence="9">Phosphopantetheine adenylyltransferase</fullName>
        <ecNumber evidence="9">2.7.7.3</ecNumber>
    </recommendedName>
    <alternativeName>
        <fullName evidence="9">Dephospho-CoA pyrophosphorylase</fullName>
    </alternativeName>
    <alternativeName>
        <fullName evidence="9">Pantetheine-phosphate adenylyltransferase</fullName>
        <shortName evidence="9">PPAT</shortName>
    </alternativeName>
</protein>
<dbReference type="InterPro" id="IPR004821">
    <property type="entry name" value="Cyt_trans-like"/>
</dbReference>
<dbReference type="CDD" id="cd02163">
    <property type="entry name" value="PPAT"/>
    <property type="match status" value="1"/>
</dbReference>
<accession>A0ABS0QJ25</accession>
<evidence type="ECO:0000256" key="9">
    <source>
        <dbReference type="HAMAP-Rule" id="MF_00151"/>
    </source>
</evidence>
<keyword evidence="3 9" id="KW-0548">Nucleotidyltransferase</keyword>
<feature type="binding site" evidence="9">
    <location>
        <begin position="123"/>
        <end position="129"/>
    </location>
    <ligand>
        <name>ATP</name>
        <dbReference type="ChEBI" id="CHEBI:30616"/>
    </ligand>
</feature>
<keyword evidence="4 9" id="KW-0547">Nucleotide-binding</keyword>
<comment type="similarity">
    <text evidence="9">Belongs to the bacterial CoaD family.</text>
</comment>
<reference evidence="11 12" key="1">
    <citation type="submission" date="2020-12" db="EMBL/GenBank/DDBJ databases">
        <title>WGS of Thermoactinomyces spp.</title>
        <authorList>
            <person name="Cheng K."/>
        </authorList>
    </citation>
    <scope>NUCLEOTIDE SEQUENCE [LARGE SCALE GENOMIC DNA]</scope>
    <source>
        <strain evidence="12">CICC 10650\ACCC 41061</strain>
    </source>
</reference>
<evidence type="ECO:0000259" key="10">
    <source>
        <dbReference type="Pfam" id="PF01467"/>
    </source>
</evidence>
<dbReference type="InterPro" id="IPR001980">
    <property type="entry name" value="PPAT"/>
</dbReference>
<proteinExistence type="inferred from homology"/>
<dbReference type="NCBIfam" id="TIGR01510">
    <property type="entry name" value="coaD_prev_kdtB"/>
    <property type="match status" value="1"/>
</dbReference>
<feature type="binding site" evidence="9">
    <location>
        <position position="9"/>
    </location>
    <ligand>
        <name>substrate</name>
    </ligand>
</feature>
<feature type="binding site" evidence="9">
    <location>
        <position position="17"/>
    </location>
    <ligand>
        <name>ATP</name>
        <dbReference type="ChEBI" id="CHEBI:30616"/>
    </ligand>
</feature>
<dbReference type="Gene3D" id="3.40.50.620">
    <property type="entry name" value="HUPs"/>
    <property type="match status" value="1"/>
</dbReference>
<dbReference type="Pfam" id="PF01467">
    <property type="entry name" value="CTP_transf_like"/>
    <property type="match status" value="1"/>
</dbReference>
<evidence type="ECO:0000256" key="4">
    <source>
        <dbReference type="ARBA" id="ARBA00022741"/>
    </source>
</evidence>
<feature type="binding site" evidence="9">
    <location>
        <position position="87"/>
    </location>
    <ligand>
        <name>substrate</name>
    </ligand>
</feature>
<gene>
    <name evidence="9 11" type="primary">coaD</name>
    <name evidence="11" type="ORF">I8U22_08115</name>
</gene>
<evidence type="ECO:0000256" key="2">
    <source>
        <dbReference type="ARBA" id="ARBA00022679"/>
    </source>
</evidence>
<evidence type="ECO:0000256" key="3">
    <source>
        <dbReference type="ARBA" id="ARBA00022695"/>
    </source>
</evidence>
<dbReference type="EMBL" id="JAECVU010000004">
    <property type="protein sequence ID" value="MBH8588776.1"/>
    <property type="molecule type" value="Genomic_DNA"/>
</dbReference>
<organism evidence="11 12">
    <name type="scientific">Thermoactinomyces vulgaris</name>
    <dbReference type="NCBI Taxonomy" id="2026"/>
    <lineage>
        <taxon>Bacteria</taxon>
        <taxon>Bacillati</taxon>
        <taxon>Bacillota</taxon>
        <taxon>Bacilli</taxon>
        <taxon>Bacillales</taxon>
        <taxon>Thermoactinomycetaceae</taxon>
        <taxon>Thermoactinomyces</taxon>
    </lineage>
</organism>
<feature type="binding site" evidence="9">
    <location>
        <begin position="88"/>
        <end position="90"/>
    </location>
    <ligand>
        <name>ATP</name>
        <dbReference type="ChEBI" id="CHEBI:30616"/>
    </ligand>
</feature>
<dbReference type="EC" id="2.7.7.3" evidence="9"/>
<evidence type="ECO:0000313" key="12">
    <source>
        <dbReference type="Proteomes" id="UP000641910"/>
    </source>
</evidence>
<feature type="binding site" evidence="9">
    <location>
        <position position="98"/>
    </location>
    <ligand>
        <name>ATP</name>
        <dbReference type="ChEBI" id="CHEBI:30616"/>
    </ligand>
</feature>
<keyword evidence="7 9" id="KW-0173">Coenzyme A biosynthesis</keyword>
<evidence type="ECO:0000256" key="5">
    <source>
        <dbReference type="ARBA" id="ARBA00022840"/>
    </source>
</evidence>
<dbReference type="HAMAP" id="MF_00151">
    <property type="entry name" value="PPAT_bact"/>
    <property type="match status" value="1"/>
</dbReference>
<comment type="subunit">
    <text evidence="9">Homohexamer.</text>
</comment>
<evidence type="ECO:0000256" key="7">
    <source>
        <dbReference type="ARBA" id="ARBA00022993"/>
    </source>
</evidence>
<feature type="binding site" evidence="9">
    <location>
        <begin position="9"/>
        <end position="10"/>
    </location>
    <ligand>
        <name>ATP</name>
        <dbReference type="ChEBI" id="CHEBI:30616"/>
    </ligand>
</feature>
<comment type="cofactor">
    <cofactor evidence="9">
        <name>Mg(2+)</name>
        <dbReference type="ChEBI" id="CHEBI:18420"/>
    </cofactor>
</comment>
<dbReference type="NCBIfam" id="TIGR00125">
    <property type="entry name" value="cyt_tran_rel"/>
    <property type="match status" value="1"/>
</dbReference>
<evidence type="ECO:0000313" key="11">
    <source>
        <dbReference type="EMBL" id="MBH8588776.1"/>
    </source>
</evidence>
<dbReference type="PANTHER" id="PTHR21342">
    <property type="entry name" value="PHOSPHOPANTETHEINE ADENYLYLTRANSFERASE"/>
    <property type="match status" value="1"/>
</dbReference>
<feature type="site" description="Transition state stabilizer" evidence="9">
    <location>
        <position position="17"/>
    </location>
</feature>
<evidence type="ECO:0000256" key="1">
    <source>
        <dbReference type="ARBA" id="ARBA00022490"/>
    </source>
</evidence>
<comment type="catalytic activity">
    <reaction evidence="8 9">
        <text>(R)-4'-phosphopantetheine + ATP + H(+) = 3'-dephospho-CoA + diphosphate</text>
        <dbReference type="Rhea" id="RHEA:19801"/>
        <dbReference type="ChEBI" id="CHEBI:15378"/>
        <dbReference type="ChEBI" id="CHEBI:30616"/>
        <dbReference type="ChEBI" id="CHEBI:33019"/>
        <dbReference type="ChEBI" id="CHEBI:57328"/>
        <dbReference type="ChEBI" id="CHEBI:61723"/>
        <dbReference type="EC" id="2.7.7.3"/>
    </reaction>
</comment>
<name>A0ABS0QJ25_THEVU</name>
<dbReference type="SUPFAM" id="SSF52374">
    <property type="entry name" value="Nucleotidylyl transferase"/>
    <property type="match status" value="1"/>
</dbReference>
<keyword evidence="1 9" id="KW-0963">Cytoplasm</keyword>
<comment type="pathway">
    <text evidence="9">Cofactor biosynthesis; coenzyme A biosynthesis; CoA from (R)-pantothenate: step 4/5.</text>
</comment>
<keyword evidence="5 9" id="KW-0067">ATP-binding</keyword>
<keyword evidence="6 9" id="KW-0460">Magnesium</keyword>
<keyword evidence="12" id="KW-1185">Reference proteome</keyword>
<dbReference type="PRINTS" id="PR01020">
    <property type="entry name" value="LPSBIOSNTHSS"/>
</dbReference>
<comment type="subcellular location">
    <subcellularLocation>
        <location evidence="9">Cytoplasm</location>
    </subcellularLocation>
</comment>
<keyword evidence="2 9" id="KW-0808">Transferase</keyword>
<comment type="function">
    <text evidence="9">Reversibly transfers an adenylyl group from ATP to 4'-phosphopantetheine, yielding dephospho-CoA (dPCoA) and pyrophosphate.</text>
</comment>
<evidence type="ECO:0000256" key="6">
    <source>
        <dbReference type="ARBA" id="ARBA00022842"/>
    </source>
</evidence>
<dbReference type="GO" id="GO:0004595">
    <property type="term" value="F:pantetheine-phosphate adenylyltransferase activity"/>
    <property type="evidence" value="ECO:0007669"/>
    <property type="project" value="UniProtKB-EC"/>
</dbReference>
<dbReference type="InterPro" id="IPR014729">
    <property type="entry name" value="Rossmann-like_a/b/a_fold"/>
</dbReference>
<sequence length="163" mass="18627">MKVAVYPGSFDPITYGHLDIIERGKKVFDKIIVAVLINSSKDPLFSVEERTEMIREATRHLSNVEVDSFNGLLVDYLKKRNPHAILRGLRAISDFEYELQIASINRKLNDKVETFFLMTSNEHSFISSSMVKEVARYGADVKDLVPGTVEKALRKKFSEKFAR</sequence>
<dbReference type="PANTHER" id="PTHR21342:SF1">
    <property type="entry name" value="PHOSPHOPANTETHEINE ADENYLYLTRANSFERASE"/>
    <property type="match status" value="1"/>
</dbReference>
<feature type="binding site" evidence="9">
    <location>
        <position position="41"/>
    </location>
    <ligand>
        <name>substrate</name>
    </ligand>
</feature>
<feature type="domain" description="Cytidyltransferase-like" evidence="10">
    <location>
        <begin position="5"/>
        <end position="133"/>
    </location>
</feature>
<dbReference type="Proteomes" id="UP000641910">
    <property type="component" value="Unassembled WGS sequence"/>
</dbReference>